<organism evidence="2 3">
    <name type="scientific">Gomphillus americanus</name>
    <dbReference type="NCBI Taxonomy" id="1940652"/>
    <lineage>
        <taxon>Eukaryota</taxon>
        <taxon>Fungi</taxon>
        <taxon>Dikarya</taxon>
        <taxon>Ascomycota</taxon>
        <taxon>Pezizomycotina</taxon>
        <taxon>Lecanoromycetes</taxon>
        <taxon>OSLEUM clade</taxon>
        <taxon>Ostropomycetidae</taxon>
        <taxon>Ostropales</taxon>
        <taxon>Graphidaceae</taxon>
        <taxon>Gomphilloideae</taxon>
        <taxon>Gomphillus</taxon>
    </lineage>
</organism>
<dbReference type="Pfam" id="PF23151">
    <property type="entry name" value="NuiA_2"/>
    <property type="match status" value="1"/>
</dbReference>
<feature type="compositionally biased region" description="Low complexity" evidence="1">
    <location>
        <begin position="17"/>
        <end position="32"/>
    </location>
</feature>
<name>A0A8H3FFK3_9LECA</name>
<evidence type="ECO:0000313" key="2">
    <source>
        <dbReference type="EMBL" id="CAF9920983.1"/>
    </source>
</evidence>
<dbReference type="OrthoDB" id="5366485at2759"/>
<accession>A0A8H3FFK3</accession>
<dbReference type="EMBL" id="CAJPDQ010000016">
    <property type="protein sequence ID" value="CAF9920983.1"/>
    <property type="molecule type" value="Genomic_DNA"/>
</dbReference>
<reference evidence="2" key="1">
    <citation type="submission" date="2021-03" db="EMBL/GenBank/DDBJ databases">
        <authorList>
            <person name="Tagirdzhanova G."/>
        </authorList>
    </citation>
    <scope>NUCLEOTIDE SEQUENCE</scope>
</reference>
<dbReference type="AlphaFoldDB" id="A0A8H3FFK3"/>
<dbReference type="PANTHER" id="PTHR42093:SF1">
    <property type="match status" value="1"/>
</dbReference>
<keyword evidence="3" id="KW-1185">Reference proteome</keyword>
<comment type="caution">
    <text evidence="2">The sequence shown here is derived from an EMBL/GenBank/DDBJ whole genome shotgun (WGS) entry which is preliminary data.</text>
</comment>
<dbReference type="Proteomes" id="UP000664169">
    <property type="component" value="Unassembled WGS sequence"/>
</dbReference>
<protein>
    <submittedName>
        <fullName evidence="2">Uncharacterized protein</fullName>
    </submittedName>
</protein>
<gene>
    <name evidence="2" type="ORF">GOMPHAMPRED_002194</name>
</gene>
<dbReference type="InterPro" id="IPR056539">
    <property type="entry name" value="NuiA-like"/>
</dbReference>
<proteinExistence type="predicted"/>
<dbReference type="PANTHER" id="PTHR42093">
    <property type="match status" value="1"/>
</dbReference>
<feature type="region of interest" description="Disordered" evidence="1">
    <location>
        <begin position="1"/>
        <end position="53"/>
    </location>
</feature>
<evidence type="ECO:0000313" key="3">
    <source>
        <dbReference type="Proteomes" id="UP000664169"/>
    </source>
</evidence>
<sequence length="179" mass="19382">MSTDADYTSFLEKANQSTSSNPTSSSGGANTNADTHSWPDPLPSNKSISPLSIPPHLTSIRGVYYTSEIDDEFTPVSFQLQNGDAEGFDGVRSAFSKGGNENVDVQEMQVEEFDARGNYREIVEAVKKGGDGEGNGKGKGEVRVYRIGSEGSAARVWYFVLAVDEQQRVSGFRVRAVES</sequence>
<evidence type="ECO:0000256" key="1">
    <source>
        <dbReference type="SAM" id="MobiDB-lite"/>
    </source>
</evidence>